<dbReference type="OrthoDB" id="3718343at2"/>
<dbReference type="RefSeq" id="WP_071060302.1">
    <property type="nucleotide sequence ID" value="NZ_MAXA01000049.1"/>
</dbReference>
<dbReference type="Pfam" id="PF13701">
    <property type="entry name" value="DDE_Tnp_1_4"/>
    <property type="match status" value="1"/>
</dbReference>
<accession>A0A1S1R4W3</accession>
<organism evidence="3 4">
    <name type="scientific">Parafrankia soli</name>
    <dbReference type="NCBI Taxonomy" id="2599596"/>
    <lineage>
        <taxon>Bacteria</taxon>
        <taxon>Bacillati</taxon>
        <taxon>Actinomycetota</taxon>
        <taxon>Actinomycetes</taxon>
        <taxon>Frankiales</taxon>
        <taxon>Frankiaceae</taxon>
        <taxon>Parafrankia</taxon>
    </lineage>
</organism>
<feature type="region of interest" description="Disordered" evidence="1">
    <location>
        <begin position="1"/>
        <end position="23"/>
    </location>
</feature>
<dbReference type="InterPro" id="IPR025668">
    <property type="entry name" value="Tnp_DDE_dom"/>
</dbReference>
<evidence type="ECO:0000259" key="2">
    <source>
        <dbReference type="Pfam" id="PF13701"/>
    </source>
</evidence>
<feature type="domain" description="Transposase DDE" evidence="2">
    <location>
        <begin position="30"/>
        <end position="296"/>
    </location>
</feature>
<dbReference type="EMBL" id="MAXA01000049">
    <property type="protein sequence ID" value="OHV41993.1"/>
    <property type="molecule type" value="Genomic_DNA"/>
</dbReference>
<evidence type="ECO:0000256" key="1">
    <source>
        <dbReference type="SAM" id="MobiDB-lite"/>
    </source>
</evidence>
<evidence type="ECO:0000313" key="4">
    <source>
        <dbReference type="Proteomes" id="UP000179769"/>
    </source>
</evidence>
<dbReference type="InterPro" id="IPR012337">
    <property type="entry name" value="RNaseH-like_sf"/>
</dbReference>
<reference evidence="4" key="1">
    <citation type="submission" date="2016-07" db="EMBL/GenBank/DDBJ databases">
        <title>Frankia sp. NRRL B-16219 Genome sequencing.</title>
        <authorList>
            <person name="Ghodhbane-Gtari F."/>
            <person name="Swanson E."/>
            <person name="Gueddou A."/>
            <person name="Louati M."/>
            <person name="Nouioui I."/>
            <person name="Hezbri K."/>
            <person name="Abebe-Akele F."/>
            <person name="Simpson S."/>
            <person name="Morris K."/>
            <person name="Thomas K."/>
            <person name="Gtari M."/>
            <person name="Tisa L.S."/>
        </authorList>
    </citation>
    <scope>NUCLEOTIDE SEQUENCE [LARGE SCALE GENOMIC DNA]</scope>
    <source>
        <strain evidence="4">NRRL B-16219</strain>
    </source>
</reference>
<dbReference type="Proteomes" id="UP000179769">
    <property type="component" value="Unassembled WGS sequence"/>
</dbReference>
<dbReference type="SUPFAM" id="SSF53098">
    <property type="entry name" value="Ribonuclease H-like"/>
    <property type="match status" value="1"/>
</dbReference>
<dbReference type="AlphaFoldDB" id="A0A1S1R4W3"/>
<comment type="caution">
    <text evidence="3">The sequence shown here is derived from an EMBL/GenBank/DDBJ whole genome shotgun (WGS) entry which is preliminary data.</text>
</comment>
<keyword evidence="4" id="KW-1185">Reference proteome</keyword>
<protein>
    <recommendedName>
        <fullName evidence="2">Transposase DDE domain-containing protein</fullName>
    </recommendedName>
</protein>
<name>A0A1S1R4W3_9ACTN</name>
<sequence length="315" mass="33834">MWRSTTGRNGAWPKPTRENGPAGPLLASWARTGLVLAADLLAGDQDVRPRCADLLARALATLPAAVCAPPLVRADSGFFTGELARAAVAAGADFAIAAPRNAALWRAYAAVPEIAWTDARDMRGAQVTAVAYAPAGWPPGTYTILRRVKVSATEISADPRSRRRRTIPKGQLALALEGVTDHAWAVSFLVTNIPADEPESIIAVECWFRGRADIETQIKDTKLGAGLRHLPCADPVVNTVWMGAAILAGWLSTMLQSLTGLDQHGRAHSDRLRHDLVNIPGRLTRHAGTLILRLPPGRDQYLPTTLERLRALPAA</sequence>
<proteinExistence type="predicted"/>
<evidence type="ECO:0000313" key="3">
    <source>
        <dbReference type="EMBL" id="OHV41993.1"/>
    </source>
</evidence>
<gene>
    <name evidence="3" type="ORF">BBK14_32010</name>
</gene>